<name>A0A923S6T6_9FIRM</name>
<protein>
    <submittedName>
        <fullName evidence="1">Uncharacterized protein</fullName>
    </submittedName>
</protein>
<evidence type="ECO:0000313" key="1">
    <source>
        <dbReference type="EMBL" id="MBC5769433.1"/>
    </source>
</evidence>
<reference evidence="1" key="1">
    <citation type="submission" date="2020-08" db="EMBL/GenBank/DDBJ databases">
        <title>Genome public.</title>
        <authorList>
            <person name="Liu C."/>
            <person name="Sun Q."/>
        </authorList>
    </citation>
    <scope>NUCLEOTIDE SEQUENCE</scope>
    <source>
        <strain evidence="1">BX15</strain>
    </source>
</reference>
<sequence>MKCYYLGDKKITEAEAKEIEAKNREILRDGTVEELLQIRHVICREE</sequence>
<dbReference type="RefSeq" id="WP_165449847.1">
    <property type="nucleotide sequence ID" value="NZ_JACOQI010000002.1"/>
</dbReference>
<proteinExistence type="predicted"/>
<keyword evidence="2" id="KW-1185">Reference proteome</keyword>
<evidence type="ECO:0000313" key="2">
    <source>
        <dbReference type="Proteomes" id="UP000620327"/>
    </source>
</evidence>
<comment type="caution">
    <text evidence="1">The sequence shown here is derived from an EMBL/GenBank/DDBJ whole genome shotgun (WGS) entry which is preliminary data.</text>
</comment>
<gene>
    <name evidence="1" type="ORF">H8Z83_03725</name>
</gene>
<organism evidence="1 2">
    <name type="scientific">Dysosmobacter segnis</name>
    <dbReference type="NCBI Taxonomy" id="2763042"/>
    <lineage>
        <taxon>Bacteria</taxon>
        <taxon>Bacillati</taxon>
        <taxon>Bacillota</taxon>
        <taxon>Clostridia</taxon>
        <taxon>Eubacteriales</taxon>
        <taxon>Oscillospiraceae</taxon>
        <taxon>Dysosmobacter</taxon>
    </lineage>
</organism>
<dbReference type="EMBL" id="JACOQI010000002">
    <property type="protein sequence ID" value="MBC5769433.1"/>
    <property type="molecule type" value="Genomic_DNA"/>
</dbReference>
<dbReference type="Proteomes" id="UP000620327">
    <property type="component" value="Unassembled WGS sequence"/>
</dbReference>
<accession>A0A923S6T6</accession>
<dbReference type="AlphaFoldDB" id="A0A923S6T6"/>